<evidence type="ECO:0000256" key="4">
    <source>
        <dbReference type="ARBA" id="ARBA00023125"/>
    </source>
</evidence>
<dbReference type="InterPro" id="IPR039425">
    <property type="entry name" value="RNA_pol_sigma-70-like"/>
</dbReference>
<dbReference type="GO" id="GO:0006950">
    <property type="term" value="P:response to stress"/>
    <property type="evidence" value="ECO:0007669"/>
    <property type="project" value="UniProtKB-ARBA"/>
</dbReference>
<dbReference type="GO" id="GO:0003677">
    <property type="term" value="F:DNA binding"/>
    <property type="evidence" value="ECO:0007669"/>
    <property type="project" value="UniProtKB-KW"/>
</dbReference>
<dbReference type="PANTHER" id="PTHR43133">
    <property type="entry name" value="RNA POLYMERASE ECF-TYPE SIGMA FACTO"/>
    <property type="match status" value="1"/>
</dbReference>
<evidence type="ECO:0000256" key="6">
    <source>
        <dbReference type="RuleBase" id="RU000716"/>
    </source>
</evidence>
<dbReference type="AlphaFoldDB" id="A0A1A3NTI0"/>
<evidence type="ECO:0000256" key="3">
    <source>
        <dbReference type="ARBA" id="ARBA00023082"/>
    </source>
</evidence>
<dbReference type="InterPro" id="IPR014284">
    <property type="entry name" value="RNA_pol_sigma-70_dom"/>
</dbReference>
<dbReference type="NCBIfam" id="TIGR02937">
    <property type="entry name" value="sigma70-ECF"/>
    <property type="match status" value="1"/>
</dbReference>
<evidence type="ECO:0000256" key="5">
    <source>
        <dbReference type="ARBA" id="ARBA00023163"/>
    </source>
</evidence>
<dbReference type="InterPro" id="IPR013324">
    <property type="entry name" value="RNA_pol_sigma_r3/r4-like"/>
</dbReference>
<dbReference type="InterPro" id="IPR007627">
    <property type="entry name" value="RNA_pol_sigma70_r2"/>
</dbReference>
<name>A0A1A3NTI0_MYCAS</name>
<dbReference type="PROSITE" id="PS01063">
    <property type="entry name" value="SIGMA70_ECF"/>
    <property type="match status" value="1"/>
</dbReference>
<dbReference type="PANTHER" id="PTHR43133:SF59">
    <property type="entry name" value="ECF RNA POLYMERASE SIGMA FACTOR SIGR"/>
    <property type="match status" value="1"/>
</dbReference>
<dbReference type="InterPro" id="IPR013325">
    <property type="entry name" value="RNA_pol_sigma_r2"/>
</dbReference>
<dbReference type="Gene3D" id="1.10.1740.10">
    <property type="match status" value="1"/>
</dbReference>
<dbReference type="Pfam" id="PF04542">
    <property type="entry name" value="Sigma70_r2"/>
    <property type="match status" value="1"/>
</dbReference>
<comment type="caution">
    <text evidence="10">The sequence shown here is derived from an EMBL/GenBank/DDBJ whole genome shotgun (WGS) entry which is preliminary data.</text>
</comment>
<evidence type="ECO:0000313" key="11">
    <source>
        <dbReference type="Proteomes" id="UP000093819"/>
    </source>
</evidence>
<dbReference type="SUPFAM" id="SSF88946">
    <property type="entry name" value="Sigma2 domain of RNA polymerase sigma factors"/>
    <property type="match status" value="1"/>
</dbReference>
<evidence type="ECO:0000256" key="7">
    <source>
        <dbReference type="SAM" id="Coils"/>
    </source>
</evidence>
<dbReference type="Proteomes" id="UP000093819">
    <property type="component" value="Unassembled WGS sequence"/>
</dbReference>
<feature type="domain" description="RNA polymerase sigma factor 70 region 4 type 2" evidence="9">
    <location>
        <begin position="122"/>
        <end position="172"/>
    </location>
</feature>
<dbReference type="CDD" id="cd06171">
    <property type="entry name" value="Sigma70_r4"/>
    <property type="match status" value="1"/>
</dbReference>
<proteinExistence type="inferred from homology"/>
<dbReference type="GO" id="GO:0016987">
    <property type="term" value="F:sigma factor activity"/>
    <property type="evidence" value="ECO:0007669"/>
    <property type="project" value="UniProtKB-KW"/>
</dbReference>
<reference evidence="10 11" key="1">
    <citation type="submission" date="2016-06" db="EMBL/GenBank/DDBJ databases">
        <authorList>
            <person name="Kjaerup R.B."/>
            <person name="Dalgaard T.S."/>
            <person name="Juul-Madsen H.R."/>
        </authorList>
    </citation>
    <scope>NUCLEOTIDE SEQUENCE [LARGE SCALE GENOMIC DNA]</scope>
    <source>
        <strain evidence="10 11">1245335.1</strain>
    </source>
</reference>
<evidence type="ECO:0000259" key="9">
    <source>
        <dbReference type="Pfam" id="PF08281"/>
    </source>
</evidence>
<protein>
    <recommendedName>
        <fullName evidence="6">RNA polymerase sigma factor</fullName>
    </recommendedName>
</protein>
<keyword evidence="3 6" id="KW-0731">Sigma factor</keyword>
<dbReference type="SUPFAM" id="SSF88659">
    <property type="entry name" value="Sigma3 and sigma4 domains of RNA polymerase sigma factors"/>
    <property type="match status" value="1"/>
</dbReference>
<sequence>MDPACPTMDSDLIARFERDALPLLDDLYSAARRLTRDRADAEDLVQETMLKAYSQFHSFNGSSQVGTWLYRILQNTWINNYRKSRRRPAEQLTAEITQWQHEASEGRSPEIDVLEKVPDSKVIQALEALPKSFRMAVYYADVQGYRYREIAEILDIPIGTVMSQLYTARRKLRELLVDVAREYGFE</sequence>
<accession>A0A1A3NTI0</accession>
<keyword evidence="4 6" id="KW-0238">DNA-binding</keyword>
<evidence type="ECO:0000256" key="2">
    <source>
        <dbReference type="ARBA" id="ARBA00023015"/>
    </source>
</evidence>
<dbReference type="EMBL" id="LZLR01000048">
    <property type="protein sequence ID" value="OBK25246.1"/>
    <property type="molecule type" value="Genomic_DNA"/>
</dbReference>
<dbReference type="InterPro" id="IPR013249">
    <property type="entry name" value="RNA_pol_sigma70_r4_t2"/>
</dbReference>
<dbReference type="Pfam" id="PF08281">
    <property type="entry name" value="Sigma70_r4_2"/>
    <property type="match status" value="1"/>
</dbReference>
<dbReference type="Gene3D" id="1.10.10.10">
    <property type="entry name" value="Winged helix-like DNA-binding domain superfamily/Winged helix DNA-binding domain"/>
    <property type="match status" value="1"/>
</dbReference>
<dbReference type="InterPro" id="IPR036388">
    <property type="entry name" value="WH-like_DNA-bd_sf"/>
</dbReference>
<evidence type="ECO:0000256" key="1">
    <source>
        <dbReference type="ARBA" id="ARBA00010641"/>
    </source>
</evidence>
<gene>
    <name evidence="10" type="ORF">A5635_15725</name>
</gene>
<dbReference type="GO" id="GO:0006352">
    <property type="term" value="P:DNA-templated transcription initiation"/>
    <property type="evidence" value="ECO:0007669"/>
    <property type="project" value="InterPro"/>
</dbReference>
<evidence type="ECO:0000313" key="10">
    <source>
        <dbReference type="EMBL" id="OBK25246.1"/>
    </source>
</evidence>
<dbReference type="RefSeq" id="WP_065034339.1">
    <property type="nucleotide sequence ID" value="NZ_LZLR01000048.1"/>
</dbReference>
<evidence type="ECO:0000259" key="8">
    <source>
        <dbReference type="Pfam" id="PF04542"/>
    </source>
</evidence>
<feature type="coiled-coil region" evidence="7">
    <location>
        <begin position="24"/>
        <end position="51"/>
    </location>
</feature>
<keyword evidence="7" id="KW-0175">Coiled coil</keyword>
<feature type="domain" description="RNA polymerase sigma-70 region 2" evidence="8">
    <location>
        <begin position="24"/>
        <end position="87"/>
    </location>
</feature>
<keyword evidence="2 6" id="KW-0805">Transcription regulation</keyword>
<keyword evidence="5 6" id="KW-0804">Transcription</keyword>
<organism evidence="10 11">
    <name type="scientific">Mycobacterium asiaticum</name>
    <dbReference type="NCBI Taxonomy" id="1790"/>
    <lineage>
        <taxon>Bacteria</taxon>
        <taxon>Bacillati</taxon>
        <taxon>Actinomycetota</taxon>
        <taxon>Actinomycetes</taxon>
        <taxon>Mycobacteriales</taxon>
        <taxon>Mycobacteriaceae</taxon>
        <taxon>Mycobacterium</taxon>
    </lineage>
</organism>
<dbReference type="InterPro" id="IPR000838">
    <property type="entry name" value="RNA_pol_sigma70_ECF_CS"/>
</dbReference>
<dbReference type="OrthoDB" id="9803470at2"/>
<comment type="similarity">
    <text evidence="1 6">Belongs to the sigma-70 factor family. ECF subfamily.</text>
</comment>